<sequence length="643" mass="68829">MKFPSWVTENFQEGSEKDSLRESSKGGQQTKNYVTIEASHASHTSPTSSGSPFLSSAEPDHQGACDSSGEKEMARCLTTFDVVSLGVGSAVGTGMYLTTGIVASSLAGPAGIFSFALAALASLLSGGHFAKLSSLFPHTSGSAYMYTYATIGEFYAFIIGWGLVVEYMIGTSAAAIALSETIDSLFQGGISAAIEDGLPLFPAFNPVAGVVCLVLTAVLATGVELSAKVNNLLNLLNCLVLLTFVCASLLLGDFRNLTRGRGIRGFFPFGQDGVWKAVPVAYFAFIGFDGLAATGAECKTPAQSIPAGIFLSIVINALTYIAVVLALTIDVNYRIIPENTAMLDVFPIMGYPALKYVLAVGAVSGLLAATFGSLFPLPRVVQAMAQDGLIFKYFSHIHPTRHTAMRATVILGAVSTVIAATVDLKFLIEMVLIGTLLAYVIVTFAVVFIRYVEIDKAGEENTPLTSAHHKYSEMDGEAEHCEFDSSHRATKDALGKHWSKLRHSDSEESDDGVISAHNKSLFITSSVTRPRSRSATDNYDVVQSASTLSVPINSKKIRRHSDNAPPANEDPPEEDIHSHRQIAPFLLSDCGSIRVRRAQHVGFSQAADVFLTETNHRADAVHLFQLVRDMSDTRSTIGASSTW</sequence>
<dbReference type="GO" id="GO:0005886">
    <property type="term" value="C:plasma membrane"/>
    <property type="evidence" value="ECO:0007669"/>
    <property type="project" value="TreeGrafter"/>
</dbReference>
<keyword evidence="4 6" id="KW-0472">Membrane</keyword>
<feature type="compositionally biased region" description="Basic and acidic residues" evidence="5">
    <location>
        <begin position="14"/>
        <end position="24"/>
    </location>
</feature>
<accession>A0AAV4JA53</accession>
<dbReference type="Pfam" id="PF13520">
    <property type="entry name" value="AA_permease_2"/>
    <property type="match status" value="1"/>
</dbReference>
<feature type="transmembrane region" description="Helical" evidence="6">
    <location>
        <begin position="356"/>
        <end position="377"/>
    </location>
</feature>
<feature type="region of interest" description="Disordered" evidence="5">
    <location>
        <begin position="551"/>
        <end position="576"/>
    </location>
</feature>
<evidence type="ECO:0000313" key="8">
    <source>
        <dbReference type="Proteomes" id="UP000762676"/>
    </source>
</evidence>
<feature type="transmembrane region" description="Helical" evidence="6">
    <location>
        <begin position="274"/>
        <end position="296"/>
    </location>
</feature>
<keyword evidence="8" id="KW-1185">Reference proteome</keyword>
<feature type="transmembrane region" description="Helical" evidence="6">
    <location>
        <begin position="112"/>
        <end position="133"/>
    </location>
</feature>
<feature type="transmembrane region" description="Helical" evidence="6">
    <location>
        <begin position="232"/>
        <end position="254"/>
    </location>
</feature>
<name>A0AAV4JA53_9GAST</name>
<gene>
    <name evidence="7" type="ORF">ElyMa_006875800</name>
</gene>
<organism evidence="7 8">
    <name type="scientific">Elysia marginata</name>
    <dbReference type="NCBI Taxonomy" id="1093978"/>
    <lineage>
        <taxon>Eukaryota</taxon>
        <taxon>Metazoa</taxon>
        <taxon>Spiralia</taxon>
        <taxon>Lophotrochozoa</taxon>
        <taxon>Mollusca</taxon>
        <taxon>Gastropoda</taxon>
        <taxon>Heterobranchia</taxon>
        <taxon>Euthyneura</taxon>
        <taxon>Panpulmonata</taxon>
        <taxon>Sacoglossa</taxon>
        <taxon>Placobranchoidea</taxon>
        <taxon>Plakobranchidae</taxon>
        <taxon>Elysia</taxon>
    </lineage>
</organism>
<evidence type="ECO:0000256" key="2">
    <source>
        <dbReference type="ARBA" id="ARBA00022692"/>
    </source>
</evidence>
<evidence type="ECO:0000256" key="5">
    <source>
        <dbReference type="SAM" id="MobiDB-lite"/>
    </source>
</evidence>
<feature type="region of interest" description="Disordered" evidence="5">
    <location>
        <begin position="1"/>
        <end position="67"/>
    </location>
</feature>
<comment type="caution">
    <text evidence="7">The sequence shown here is derived from an EMBL/GenBank/DDBJ whole genome shotgun (WGS) entry which is preliminary data.</text>
</comment>
<dbReference type="AlphaFoldDB" id="A0AAV4JA53"/>
<evidence type="ECO:0000256" key="4">
    <source>
        <dbReference type="ARBA" id="ARBA00023136"/>
    </source>
</evidence>
<comment type="subcellular location">
    <subcellularLocation>
        <location evidence="1">Membrane</location>
        <topology evidence="1">Multi-pass membrane protein</topology>
    </subcellularLocation>
</comment>
<feature type="transmembrane region" description="Helical" evidence="6">
    <location>
        <begin position="308"/>
        <end position="336"/>
    </location>
</feature>
<feature type="compositionally biased region" description="Basic and acidic residues" evidence="5">
    <location>
        <begin position="58"/>
        <end position="67"/>
    </location>
</feature>
<proteinExistence type="predicted"/>
<feature type="transmembrane region" description="Helical" evidence="6">
    <location>
        <begin position="198"/>
        <end position="220"/>
    </location>
</feature>
<dbReference type="GO" id="GO:0015171">
    <property type="term" value="F:amino acid transmembrane transporter activity"/>
    <property type="evidence" value="ECO:0007669"/>
    <property type="project" value="TreeGrafter"/>
</dbReference>
<evidence type="ECO:0000313" key="7">
    <source>
        <dbReference type="EMBL" id="GFS19549.1"/>
    </source>
</evidence>
<dbReference type="PANTHER" id="PTHR43243:SF17">
    <property type="entry name" value="CATIONIC AMINO ACID TRANSPORTER-RELATED"/>
    <property type="match status" value="1"/>
</dbReference>
<dbReference type="PANTHER" id="PTHR43243">
    <property type="entry name" value="INNER MEMBRANE TRANSPORTER YGJI-RELATED"/>
    <property type="match status" value="1"/>
</dbReference>
<evidence type="ECO:0000256" key="6">
    <source>
        <dbReference type="SAM" id="Phobius"/>
    </source>
</evidence>
<feature type="transmembrane region" description="Helical" evidence="6">
    <location>
        <begin position="426"/>
        <end position="449"/>
    </location>
</feature>
<feature type="compositionally biased region" description="Low complexity" evidence="5">
    <location>
        <begin position="38"/>
        <end position="56"/>
    </location>
</feature>
<evidence type="ECO:0000256" key="3">
    <source>
        <dbReference type="ARBA" id="ARBA00022989"/>
    </source>
</evidence>
<keyword evidence="3 6" id="KW-1133">Transmembrane helix</keyword>
<dbReference type="Proteomes" id="UP000762676">
    <property type="component" value="Unassembled WGS sequence"/>
</dbReference>
<dbReference type="EMBL" id="BMAT01013759">
    <property type="protein sequence ID" value="GFS19549.1"/>
    <property type="molecule type" value="Genomic_DNA"/>
</dbReference>
<protein>
    <submittedName>
        <fullName evidence="7">Cationic amino acid transporter 2</fullName>
    </submittedName>
</protein>
<dbReference type="Gene3D" id="1.20.1740.10">
    <property type="entry name" value="Amino acid/polyamine transporter I"/>
    <property type="match status" value="1"/>
</dbReference>
<feature type="transmembrane region" description="Helical" evidence="6">
    <location>
        <begin position="154"/>
        <end position="178"/>
    </location>
</feature>
<reference evidence="7 8" key="1">
    <citation type="journal article" date="2021" name="Elife">
        <title>Chloroplast acquisition without the gene transfer in kleptoplastic sea slugs, Plakobranchus ocellatus.</title>
        <authorList>
            <person name="Maeda T."/>
            <person name="Takahashi S."/>
            <person name="Yoshida T."/>
            <person name="Shimamura S."/>
            <person name="Takaki Y."/>
            <person name="Nagai Y."/>
            <person name="Toyoda A."/>
            <person name="Suzuki Y."/>
            <person name="Arimoto A."/>
            <person name="Ishii H."/>
            <person name="Satoh N."/>
            <person name="Nishiyama T."/>
            <person name="Hasebe M."/>
            <person name="Maruyama T."/>
            <person name="Minagawa J."/>
            <person name="Obokata J."/>
            <person name="Shigenobu S."/>
        </authorList>
    </citation>
    <scope>NUCLEOTIDE SEQUENCE [LARGE SCALE GENOMIC DNA]</scope>
</reference>
<keyword evidence="2 6" id="KW-0812">Transmembrane</keyword>
<evidence type="ECO:0000256" key="1">
    <source>
        <dbReference type="ARBA" id="ARBA00004141"/>
    </source>
</evidence>
<dbReference type="InterPro" id="IPR002293">
    <property type="entry name" value="AA/rel_permease1"/>
</dbReference>